<dbReference type="Proteomes" id="UP000279275">
    <property type="component" value="Unassembled WGS sequence"/>
</dbReference>
<evidence type="ECO:0000313" key="6">
    <source>
        <dbReference type="Proteomes" id="UP000279275"/>
    </source>
</evidence>
<dbReference type="PANTHER" id="PTHR44196">
    <property type="entry name" value="DEHYDROGENASE/REDUCTASE SDR FAMILY MEMBER 7B"/>
    <property type="match status" value="1"/>
</dbReference>
<dbReference type="InterPro" id="IPR020904">
    <property type="entry name" value="Sc_DH/Rdtase_CS"/>
</dbReference>
<feature type="domain" description="Ketoreductase" evidence="4">
    <location>
        <begin position="7"/>
        <end position="192"/>
    </location>
</feature>
<dbReference type="PROSITE" id="PS00061">
    <property type="entry name" value="ADH_SHORT"/>
    <property type="match status" value="1"/>
</dbReference>
<evidence type="ECO:0000256" key="2">
    <source>
        <dbReference type="ARBA" id="ARBA00023002"/>
    </source>
</evidence>
<dbReference type="InterPro" id="IPR036291">
    <property type="entry name" value="NAD(P)-bd_dom_sf"/>
</dbReference>
<dbReference type="FunFam" id="3.40.50.720:FF:000084">
    <property type="entry name" value="Short-chain dehydrogenase reductase"/>
    <property type="match status" value="1"/>
</dbReference>
<evidence type="ECO:0000313" key="5">
    <source>
        <dbReference type="EMBL" id="RMI31348.1"/>
    </source>
</evidence>
<organism evidence="5 6">
    <name type="scientific">Nocardia stercoris</name>
    <dbReference type="NCBI Taxonomy" id="2483361"/>
    <lineage>
        <taxon>Bacteria</taxon>
        <taxon>Bacillati</taxon>
        <taxon>Actinomycetota</taxon>
        <taxon>Actinomycetes</taxon>
        <taxon>Mycobacteriales</taxon>
        <taxon>Nocardiaceae</taxon>
        <taxon>Nocardia</taxon>
    </lineage>
</organism>
<gene>
    <name evidence="5" type="ORF">EBN03_18490</name>
</gene>
<sequence>MTSFTGKVAVVTGAGSGIGRALALELARRGARIAASDVDTEGLAGTAEQVRALGAEIHSATLNVTDRDAVLGYADDVRAHFGVVHQVYNNAGISGDGLCVLDNDFEVYDRVLGVNLFGVINGTKAFLPHLIASGDGHVVNISSLNGYLGQPTLSAYCASKFGVRGFTESLRTEMLAGRHPVRVTTVHPGGVKTNIASNAAIAEQNGIEPTAAQRRRSDIYNQKLLRMPAATAATVILDGVAAGSPRIRVGRDAKTVDLFVRLFPKLYPRVVARVERRVFGA</sequence>
<evidence type="ECO:0000259" key="4">
    <source>
        <dbReference type="SMART" id="SM00822"/>
    </source>
</evidence>
<dbReference type="AlphaFoldDB" id="A0A3M2L9U7"/>
<dbReference type="Gene3D" id="3.40.50.720">
    <property type="entry name" value="NAD(P)-binding Rossmann-like Domain"/>
    <property type="match status" value="1"/>
</dbReference>
<dbReference type="SMART" id="SM00822">
    <property type="entry name" value="PKS_KR"/>
    <property type="match status" value="1"/>
</dbReference>
<accession>A0A3M2L9U7</accession>
<dbReference type="PANTHER" id="PTHR44196:SF1">
    <property type="entry name" value="DEHYDROGENASE_REDUCTASE SDR FAMILY MEMBER 7B"/>
    <property type="match status" value="1"/>
</dbReference>
<comment type="similarity">
    <text evidence="1 3">Belongs to the short-chain dehydrogenases/reductases (SDR) family.</text>
</comment>
<proteinExistence type="inferred from homology"/>
<dbReference type="OrthoDB" id="4690547at2"/>
<dbReference type="Pfam" id="PF00106">
    <property type="entry name" value="adh_short"/>
    <property type="match status" value="1"/>
</dbReference>
<keyword evidence="6" id="KW-1185">Reference proteome</keyword>
<dbReference type="CDD" id="cd05233">
    <property type="entry name" value="SDR_c"/>
    <property type="match status" value="1"/>
</dbReference>
<comment type="caution">
    <text evidence="5">The sequence shown here is derived from an EMBL/GenBank/DDBJ whole genome shotgun (WGS) entry which is preliminary data.</text>
</comment>
<dbReference type="RefSeq" id="WP_122189297.1">
    <property type="nucleotide sequence ID" value="NZ_RFFH01000007.1"/>
</dbReference>
<dbReference type="GO" id="GO:0016020">
    <property type="term" value="C:membrane"/>
    <property type="evidence" value="ECO:0007669"/>
    <property type="project" value="TreeGrafter"/>
</dbReference>
<dbReference type="PRINTS" id="PR00081">
    <property type="entry name" value="GDHRDH"/>
</dbReference>
<reference evidence="5 6" key="1">
    <citation type="submission" date="2018-10" db="EMBL/GenBank/DDBJ databases">
        <title>Isolation from cow dung.</title>
        <authorList>
            <person name="Ling L."/>
        </authorList>
    </citation>
    <scope>NUCLEOTIDE SEQUENCE [LARGE SCALE GENOMIC DNA]</scope>
    <source>
        <strain evidence="5 6">NEAU-LL90</strain>
    </source>
</reference>
<dbReference type="InterPro" id="IPR002347">
    <property type="entry name" value="SDR_fam"/>
</dbReference>
<keyword evidence="2" id="KW-0560">Oxidoreductase</keyword>
<dbReference type="GO" id="GO:0016491">
    <property type="term" value="F:oxidoreductase activity"/>
    <property type="evidence" value="ECO:0007669"/>
    <property type="project" value="UniProtKB-KW"/>
</dbReference>
<dbReference type="PRINTS" id="PR00080">
    <property type="entry name" value="SDRFAMILY"/>
</dbReference>
<protein>
    <submittedName>
        <fullName evidence="5">SDR family NAD(P)-dependent oxidoreductase</fullName>
    </submittedName>
</protein>
<evidence type="ECO:0000256" key="3">
    <source>
        <dbReference type="RuleBase" id="RU000363"/>
    </source>
</evidence>
<evidence type="ECO:0000256" key="1">
    <source>
        <dbReference type="ARBA" id="ARBA00006484"/>
    </source>
</evidence>
<name>A0A3M2L9U7_9NOCA</name>
<dbReference type="InterPro" id="IPR057326">
    <property type="entry name" value="KR_dom"/>
</dbReference>
<dbReference type="SUPFAM" id="SSF51735">
    <property type="entry name" value="NAD(P)-binding Rossmann-fold domains"/>
    <property type="match status" value="1"/>
</dbReference>
<dbReference type="EMBL" id="RFFH01000007">
    <property type="protein sequence ID" value="RMI31348.1"/>
    <property type="molecule type" value="Genomic_DNA"/>
</dbReference>